<organism evidence="3 4">
    <name type="scientific">Kitasatospora arboriphila</name>
    <dbReference type="NCBI Taxonomy" id="258052"/>
    <lineage>
        <taxon>Bacteria</taxon>
        <taxon>Bacillati</taxon>
        <taxon>Actinomycetota</taxon>
        <taxon>Actinomycetes</taxon>
        <taxon>Kitasatosporales</taxon>
        <taxon>Streptomycetaceae</taxon>
        <taxon>Kitasatospora</taxon>
    </lineage>
</organism>
<dbReference type="Proteomes" id="UP001499987">
    <property type="component" value="Unassembled WGS sequence"/>
</dbReference>
<accession>A0ABN1U584</accession>
<reference evidence="3 4" key="1">
    <citation type="journal article" date="2019" name="Int. J. Syst. Evol. Microbiol.">
        <title>The Global Catalogue of Microorganisms (GCM) 10K type strain sequencing project: providing services to taxonomists for standard genome sequencing and annotation.</title>
        <authorList>
            <consortium name="The Broad Institute Genomics Platform"/>
            <consortium name="The Broad Institute Genome Sequencing Center for Infectious Disease"/>
            <person name="Wu L."/>
            <person name="Ma J."/>
        </authorList>
    </citation>
    <scope>NUCLEOTIDE SEQUENCE [LARGE SCALE GENOMIC DNA]</scope>
    <source>
        <strain evidence="3 4">JCM 13002</strain>
    </source>
</reference>
<dbReference type="Gene3D" id="3.30.450.40">
    <property type="match status" value="1"/>
</dbReference>
<dbReference type="PANTHER" id="PTHR43156">
    <property type="entry name" value="STAGE II SPORULATION PROTEIN E-RELATED"/>
    <property type="match status" value="1"/>
</dbReference>
<dbReference type="InterPro" id="IPR052016">
    <property type="entry name" value="Bact_Sigma-Reg"/>
</dbReference>
<evidence type="ECO:0000313" key="4">
    <source>
        <dbReference type="Proteomes" id="UP001499987"/>
    </source>
</evidence>
<comment type="caution">
    <text evidence="3">The sequence shown here is derived from an EMBL/GenBank/DDBJ whole genome shotgun (WGS) entry which is preliminary data.</text>
</comment>
<dbReference type="EMBL" id="BAAALD010000105">
    <property type="protein sequence ID" value="GAA1117817.1"/>
    <property type="molecule type" value="Genomic_DNA"/>
</dbReference>
<dbReference type="InterPro" id="IPR000014">
    <property type="entry name" value="PAS"/>
</dbReference>
<dbReference type="Pfam" id="PF08448">
    <property type="entry name" value="PAS_4"/>
    <property type="match status" value="1"/>
</dbReference>
<dbReference type="Gene3D" id="3.60.40.10">
    <property type="entry name" value="PPM-type phosphatase domain"/>
    <property type="match status" value="1"/>
</dbReference>
<evidence type="ECO:0000256" key="1">
    <source>
        <dbReference type="ARBA" id="ARBA00022801"/>
    </source>
</evidence>
<dbReference type="NCBIfam" id="TIGR00229">
    <property type="entry name" value="sensory_box"/>
    <property type="match status" value="1"/>
</dbReference>
<dbReference type="SUPFAM" id="SSF81606">
    <property type="entry name" value="PP2C-like"/>
    <property type="match status" value="1"/>
</dbReference>
<evidence type="ECO:0000313" key="3">
    <source>
        <dbReference type="EMBL" id="GAA1117817.1"/>
    </source>
</evidence>
<gene>
    <name evidence="3" type="ORF">GCM10009663_67340</name>
</gene>
<keyword evidence="4" id="KW-1185">Reference proteome</keyword>
<dbReference type="SUPFAM" id="SSF55785">
    <property type="entry name" value="PYP-like sensor domain (PAS domain)"/>
    <property type="match status" value="1"/>
</dbReference>
<dbReference type="SMART" id="SM00331">
    <property type="entry name" value="PP2C_SIG"/>
    <property type="match status" value="1"/>
</dbReference>
<dbReference type="InterPro" id="IPR003018">
    <property type="entry name" value="GAF"/>
</dbReference>
<feature type="domain" description="PAS" evidence="2">
    <location>
        <begin position="10"/>
        <end position="61"/>
    </location>
</feature>
<name>A0ABN1U584_9ACTN</name>
<protein>
    <submittedName>
        <fullName evidence="3">SpoIIE family protein phosphatase</fullName>
    </submittedName>
</protein>
<dbReference type="InterPro" id="IPR001932">
    <property type="entry name" value="PPM-type_phosphatase-like_dom"/>
</dbReference>
<evidence type="ECO:0000259" key="2">
    <source>
        <dbReference type="PROSITE" id="PS50112"/>
    </source>
</evidence>
<dbReference type="InterPro" id="IPR029016">
    <property type="entry name" value="GAF-like_dom_sf"/>
</dbReference>
<dbReference type="InterPro" id="IPR013656">
    <property type="entry name" value="PAS_4"/>
</dbReference>
<proteinExistence type="predicted"/>
<dbReference type="Pfam" id="PF07228">
    <property type="entry name" value="SpoIIE"/>
    <property type="match status" value="1"/>
</dbReference>
<dbReference type="PROSITE" id="PS50112">
    <property type="entry name" value="PAS"/>
    <property type="match status" value="1"/>
</dbReference>
<dbReference type="RefSeq" id="WP_344627509.1">
    <property type="nucleotide sequence ID" value="NZ_BAAALD010000105.1"/>
</dbReference>
<dbReference type="InterPro" id="IPR036457">
    <property type="entry name" value="PPM-type-like_dom_sf"/>
</dbReference>
<dbReference type="Gene3D" id="3.30.450.20">
    <property type="entry name" value="PAS domain"/>
    <property type="match status" value="1"/>
</dbReference>
<dbReference type="SUPFAM" id="SSF55781">
    <property type="entry name" value="GAF domain-like"/>
    <property type="match status" value="1"/>
</dbReference>
<keyword evidence="1" id="KW-0378">Hydrolase</keyword>
<dbReference type="PANTHER" id="PTHR43156:SF2">
    <property type="entry name" value="STAGE II SPORULATION PROTEIN E"/>
    <property type="match status" value="1"/>
</dbReference>
<dbReference type="SMART" id="SM00065">
    <property type="entry name" value="GAF"/>
    <property type="match status" value="1"/>
</dbReference>
<sequence length="557" mass="58694">MPHDHVWRALPSPVRELLEGTPGAVGVLDTDLRYVYVNTALARLNGAPAADHIGRTIAEVVPGIDARLDVLRAVLADGVPRETTSSGQTRVPSPLARRYFHGAYHRLEVDGTVVGIAGIVLEVTASRQQQNELERARERLAMLDSASTRIGTTLDMDTTCVELARFLVPELGDAASVDVLPPEEAPAAHTLPGVLRLLRASLVSVPELEETAAALGKAGEHIDHQPGSAARRALESGRPVIENMPADDRLGRAAAHPDRLAALRRGGVHSGLVVPLLARGRALGTVTLIRAGSSPVFTPEDTVVVADLALRAAVSIDNARRFTREHGIALDLQRALLAEPGAPHPGLEVAFRYRPAGASALVGGDFYETVARPDGSTLLAIGDVMGHSLEAAVEMSHYQAMLRMVAAGNLSPGRVLDRMDRLTAPLATGRPATCLAVVMSPRTGTCTFASAGHLPPALVSPDGTVRLLSVEPGPPLATGFGGFPEVTAQCPPGHHLLLYTDGLVERRDEAIDASLARLTHLRLPPHAGGEQLLDAVLTGLSPTADDDVALLTATLRD</sequence>
<dbReference type="Pfam" id="PF01590">
    <property type="entry name" value="GAF"/>
    <property type="match status" value="1"/>
</dbReference>
<dbReference type="InterPro" id="IPR035965">
    <property type="entry name" value="PAS-like_dom_sf"/>
</dbReference>